<feature type="binding site" evidence="10">
    <location>
        <position position="170"/>
    </location>
    <ligand>
        <name>Mg(2+)</name>
        <dbReference type="ChEBI" id="CHEBI:18420"/>
    </ligand>
</feature>
<dbReference type="RefSeq" id="WP_115011366.1">
    <property type="nucleotide sequence ID" value="NZ_UGHV01000001.1"/>
</dbReference>
<dbReference type="GO" id="GO:0009228">
    <property type="term" value="P:thiamine biosynthetic process"/>
    <property type="evidence" value="ECO:0007669"/>
    <property type="project" value="UniProtKB-UniRule"/>
</dbReference>
<feature type="binding site" evidence="10">
    <location>
        <position position="359"/>
    </location>
    <ligand>
        <name>thiamine diphosphate</name>
        <dbReference type="ChEBI" id="CHEBI:58937"/>
    </ligand>
</feature>
<dbReference type="EC" id="2.2.1.7" evidence="10"/>
<dbReference type="CDD" id="cd07033">
    <property type="entry name" value="TPP_PYR_DXS_TK_like"/>
    <property type="match status" value="1"/>
</dbReference>
<evidence type="ECO:0000313" key="12">
    <source>
        <dbReference type="EMBL" id="STO97097.1"/>
    </source>
</evidence>
<comment type="cofactor">
    <cofactor evidence="10">
        <name>Mg(2+)</name>
        <dbReference type="ChEBI" id="CHEBI:18420"/>
    </cofactor>
    <text evidence="10">Binds 1 Mg(2+) ion per subunit.</text>
</comment>
<comment type="cofactor">
    <cofactor evidence="10">
        <name>thiamine diphosphate</name>
        <dbReference type="ChEBI" id="CHEBI:58937"/>
    </cofactor>
    <text evidence="10">Binds 1 thiamine pyrophosphate per subunit.</text>
</comment>
<dbReference type="GO" id="GO:0005829">
    <property type="term" value="C:cytosol"/>
    <property type="evidence" value="ECO:0007669"/>
    <property type="project" value="TreeGrafter"/>
</dbReference>
<dbReference type="InterPro" id="IPR009014">
    <property type="entry name" value="Transketo_C/PFOR_II"/>
</dbReference>
<evidence type="ECO:0000256" key="1">
    <source>
        <dbReference type="ARBA" id="ARBA00004980"/>
    </source>
</evidence>
<dbReference type="PANTHER" id="PTHR43322:SF5">
    <property type="entry name" value="1-DEOXY-D-XYLULOSE-5-PHOSPHATE SYNTHASE, CHLOROPLASTIC"/>
    <property type="match status" value="1"/>
</dbReference>
<comment type="subunit">
    <text evidence="3 10">Homodimer.</text>
</comment>
<evidence type="ECO:0000256" key="8">
    <source>
        <dbReference type="ARBA" id="ARBA00023052"/>
    </source>
</evidence>
<keyword evidence="9 10" id="KW-0414">Isoprene biosynthesis</keyword>
<evidence type="ECO:0000256" key="6">
    <source>
        <dbReference type="ARBA" id="ARBA00022842"/>
    </source>
</evidence>
<name>A0A377J3L9_9HELI</name>
<feature type="domain" description="Transketolase-like pyrimidine-binding" evidence="11">
    <location>
        <begin position="308"/>
        <end position="473"/>
    </location>
</feature>
<dbReference type="HAMAP" id="MF_00315">
    <property type="entry name" value="DXP_synth"/>
    <property type="match status" value="1"/>
</dbReference>
<keyword evidence="4 10" id="KW-0808">Transferase</keyword>
<dbReference type="SUPFAM" id="SSF52922">
    <property type="entry name" value="TK C-terminal domain-like"/>
    <property type="match status" value="1"/>
</dbReference>
<dbReference type="InterPro" id="IPR049557">
    <property type="entry name" value="Transketolase_CS"/>
</dbReference>
<reference evidence="12 13" key="1">
    <citation type="submission" date="2018-06" db="EMBL/GenBank/DDBJ databases">
        <authorList>
            <consortium name="Pathogen Informatics"/>
            <person name="Doyle S."/>
        </authorList>
    </citation>
    <scope>NUCLEOTIDE SEQUENCE [LARGE SCALE GENOMIC DNA]</scope>
    <source>
        <strain evidence="12 13">NCTC12410</strain>
    </source>
</reference>
<dbReference type="InterPro" id="IPR005477">
    <property type="entry name" value="Dxylulose-5-P_synthase"/>
</dbReference>
<dbReference type="InterPro" id="IPR005475">
    <property type="entry name" value="Transketolase-like_Pyr-bd"/>
</dbReference>
<dbReference type="UniPathway" id="UPA00064">
    <property type="reaction ID" value="UER00091"/>
</dbReference>
<feature type="binding site" evidence="10">
    <location>
        <position position="170"/>
    </location>
    <ligand>
        <name>thiamine diphosphate</name>
        <dbReference type="ChEBI" id="CHEBI:58937"/>
    </ligand>
</feature>
<keyword evidence="7 10" id="KW-0784">Thiamine biosynthesis</keyword>
<dbReference type="SUPFAM" id="SSF52518">
    <property type="entry name" value="Thiamin diphosphate-binding fold (THDP-binding)"/>
    <property type="match status" value="2"/>
</dbReference>
<comment type="catalytic activity">
    <reaction evidence="10">
        <text>D-glyceraldehyde 3-phosphate + pyruvate + H(+) = 1-deoxy-D-xylulose 5-phosphate + CO2</text>
        <dbReference type="Rhea" id="RHEA:12605"/>
        <dbReference type="ChEBI" id="CHEBI:15361"/>
        <dbReference type="ChEBI" id="CHEBI:15378"/>
        <dbReference type="ChEBI" id="CHEBI:16526"/>
        <dbReference type="ChEBI" id="CHEBI:57792"/>
        <dbReference type="ChEBI" id="CHEBI:59776"/>
        <dbReference type="EC" id="2.2.1.7"/>
    </reaction>
</comment>
<dbReference type="GO" id="GO:0030976">
    <property type="term" value="F:thiamine pyrophosphate binding"/>
    <property type="evidence" value="ECO:0007669"/>
    <property type="project" value="UniProtKB-UniRule"/>
</dbReference>
<proteinExistence type="inferred from homology"/>
<evidence type="ECO:0000256" key="9">
    <source>
        <dbReference type="ARBA" id="ARBA00023229"/>
    </source>
</evidence>
<dbReference type="GO" id="GO:0019288">
    <property type="term" value="P:isopentenyl diphosphate biosynthetic process, methylerythritol 4-phosphate pathway"/>
    <property type="evidence" value="ECO:0007669"/>
    <property type="project" value="TreeGrafter"/>
</dbReference>
<dbReference type="NCBIfam" id="NF003933">
    <property type="entry name" value="PRK05444.2-2"/>
    <property type="match status" value="1"/>
</dbReference>
<evidence type="ECO:0000256" key="4">
    <source>
        <dbReference type="ARBA" id="ARBA00022679"/>
    </source>
</evidence>
<dbReference type="PROSITE" id="PS00801">
    <property type="entry name" value="TRANSKETOLASE_1"/>
    <property type="match status" value="1"/>
</dbReference>
<dbReference type="EMBL" id="UGHV01000001">
    <property type="protein sequence ID" value="STO97097.1"/>
    <property type="molecule type" value="Genomic_DNA"/>
</dbReference>
<dbReference type="AlphaFoldDB" id="A0A377J3L9"/>
<keyword evidence="5 10" id="KW-0479">Metal-binding</keyword>
<dbReference type="Pfam" id="PF02780">
    <property type="entry name" value="Transketolase_C"/>
    <property type="match status" value="1"/>
</dbReference>
<organism evidence="12 13">
    <name type="scientific">Helicobacter canis</name>
    <dbReference type="NCBI Taxonomy" id="29419"/>
    <lineage>
        <taxon>Bacteria</taxon>
        <taxon>Pseudomonadati</taxon>
        <taxon>Campylobacterota</taxon>
        <taxon>Epsilonproteobacteria</taxon>
        <taxon>Campylobacterales</taxon>
        <taxon>Helicobacteraceae</taxon>
        <taxon>Helicobacter</taxon>
    </lineage>
</organism>
<dbReference type="PROSITE" id="PS00802">
    <property type="entry name" value="TRANSKETOLASE_2"/>
    <property type="match status" value="1"/>
</dbReference>
<dbReference type="NCBIfam" id="TIGR00204">
    <property type="entry name" value="dxs"/>
    <property type="match status" value="1"/>
</dbReference>
<dbReference type="Gene3D" id="3.40.50.970">
    <property type="match status" value="2"/>
</dbReference>
<feature type="binding site" evidence="10">
    <location>
        <begin position="110"/>
        <end position="112"/>
    </location>
    <ligand>
        <name>thiamine diphosphate</name>
        <dbReference type="ChEBI" id="CHEBI:58937"/>
    </ligand>
</feature>
<feature type="binding site" evidence="10">
    <location>
        <position position="277"/>
    </location>
    <ligand>
        <name>thiamine diphosphate</name>
        <dbReference type="ChEBI" id="CHEBI:58937"/>
    </ligand>
</feature>
<feature type="binding site" evidence="10">
    <location>
        <position position="69"/>
    </location>
    <ligand>
        <name>thiamine diphosphate</name>
        <dbReference type="ChEBI" id="CHEBI:58937"/>
    </ligand>
</feature>
<comment type="similarity">
    <text evidence="2 10">Belongs to the transketolase family. DXPS subfamily.</text>
</comment>
<sequence length="620" mass="68225">MAVFPPKPLKQMELAELENLCADIRARILEVVSQNGGHLSSTLGAVELIVAMHYVFDYTKSPFIFDVSHQAYAHKLLTGRYDEFASLRKFGGVSGFCKPSESSADYFVAGHSSTSISLGVGAAKAMALRGEKAMPIVLIGDGSMSAGLVYEALNELGDRKYPMLIILNDNEMSIAKPIGAISRHLSQIISHPMYQSFRNFTKKWLEKMPDSATYLAKRFEESLKLITPGILFEEMGIDYIGPIDGHNLSDLIFCFKRAQDLGRPIVVHTQTIKGKGYEIAEGPYEKWHGVGAFDLATGQALKKSAQVPTPTQVYARVLGELARDDERVAGVTAAMPGGTGLGELIDIYPDRFWDTGIAEQHSVTSMAAMAKEGFIPFVSIYSTFLQRAFDQIVHDVGIMGLPVRFSIDRAGIVGEDGETHQGLFDIAYLRMIPGFVLFAPRDNATLRLAIEFAYKFSSAPCAYRYPRNAFCLEEGSYKASEFVLGELEVLRQGRQIALIGYGNGVGRADKVYRALCDLGFAPSLIDLRFCKPLPKELESTLRTHKIAFVFSDSYRDGGVGSAILEQASAWEVLLPLYSLELESTFVPHGDTKSVEHSVGLSEQALLERVLSKLRSHNITP</sequence>
<dbReference type="Gene3D" id="3.40.50.920">
    <property type="match status" value="1"/>
</dbReference>
<dbReference type="Pfam" id="PF13292">
    <property type="entry name" value="DXP_synthase_N"/>
    <property type="match status" value="1"/>
</dbReference>
<evidence type="ECO:0000256" key="3">
    <source>
        <dbReference type="ARBA" id="ARBA00011738"/>
    </source>
</evidence>
<dbReference type="OrthoDB" id="9803371at2"/>
<evidence type="ECO:0000256" key="2">
    <source>
        <dbReference type="ARBA" id="ARBA00011081"/>
    </source>
</evidence>
<dbReference type="SMART" id="SM00861">
    <property type="entry name" value="Transket_pyr"/>
    <property type="match status" value="1"/>
</dbReference>
<dbReference type="Proteomes" id="UP000254841">
    <property type="component" value="Unassembled WGS sequence"/>
</dbReference>
<feature type="binding site" evidence="10">
    <location>
        <position position="141"/>
    </location>
    <ligand>
        <name>Mg(2+)</name>
        <dbReference type="ChEBI" id="CHEBI:18420"/>
    </ligand>
</feature>
<dbReference type="CDD" id="cd02007">
    <property type="entry name" value="TPP_DXS"/>
    <property type="match status" value="1"/>
</dbReference>
<evidence type="ECO:0000256" key="7">
    <source>
        <dbReference type="ARBA" id="ARBA00022977"/>
    </source>
</evidence>
<evidence type="ECO:0000313" key="13">
    <source>
        <dbReference type="Proteomes" id="UP000254841"/>
    </source>
</evidence>
<comment type="pathway">
    <text evidence="1 10">Metabolic intermediate biosynthesis; 1-deoxy-D-xylulose 5-phosphate biosynthesis; 1-deoxy-D-xylulose 5-phosphate from D-glyceraldehyde 3-phosphate and pyruvate: step 1/1.</text>
</comment>
<comment type="function">
    <text evidence="10">Catalyzes the acyloin condensation reaction between C atoms 2 and 3 of pyruvate and glyceraldehyde 3-phosphate to yield 1-deoxy-D-xylulose-5-phosphate (DXP).</text>
</comment>
<protein>
    <recommendedName>
        <fullName evidence="10">1-deoxy-D-xylulose-5-phosphate synthase</fullName>
        <ecNumber evidence="10">2.2.1.7</ecNumber>
    </recommendedName>
    <alternativeName>
        <fullName evidence="10">1-deoxyxylulose-5-phosphate synthase</fullName>
        <shortName evidence="10">DXP synthase</shortName>
        <shortName evidence="10">DXPS</shortName>
    </alternativeName>
</protein>
<dbReference type="InterPro" id="IPR033248">
    <property type="entry name" value="Transketolase_C"/>
</dbReference>
<evidence type="ECO:0000259" key="11">
    <source>
        <dbReference type="SMART" id="SM00861"/>
    </source>
</evidence>
<evidence type="ECO:0000256" key="5">
    <source>
        <dbReference type="ARBA" id="ARBA00022723"/>
    </source>
</evidence>
<dbReference type="InterPro" id="IPR020826">
    <property type="entry name" value="Transketolase_BS"/>
</dbReference>
<dbReference type="Pfam" id="PF02779">
    <property type="entry name" value="Transket_pyr"/>
    <property type="match status" value="1"/>
</dbReference>
<feature type="binding site" evidence="10">
    <location>
        <begin position="142"/>
        <end position="143"/>
    </location>
    <ligand>
        <name>thiamine diphosphate</name>
        <dbReference type="ChEBI" id="CHEBI:58937"/>
    </ligand>
</feature>
<evidence type="ECO:0000256" key="10">
    <source>
        <dbReference type="HAMAP-Rule" id="MF_00315"/>
    </source>
</evidence>
<keyword evidence="6 10" id="KW-0460">Magnesium</keyword>
<dbReference type="GO" id="GO:0016114">
    <property type="term" value="P:terpenoid biosynthetic process"/>
    <property type="evidence" value="ECO:0007669"/>
    <property type="project" value="UniProtKB-UniRule"/>
</dbReference>
<dbReference type="GO" id="GO:0000287">
    <property type="term" value="F:magnesium ion binding"/>
    <property type="evidence" value="ECO:0007669"/>
    <property type="project" value="UniProtKB-UniRule"/>
</dbReference>
<gene>
    <name evidence="10 12" type="primary">dxs</name>
    <name evidence="12" type="ORF">NCTC12410_00919</name>
</gene>
<dbReference type="InterPro" id="IPR029061">
    <property type="entry name" value="THDP-binding"/>
</dbReference>
<dbReference type="PANTHER" id="PTHR43322">
    <property type="entry name" value="1-D-DEOXYXYLULOSE 5-PHOSPHATE SYNTHASE-RELATED"/>
    <property type="match status" value="1"/>
</dbReference>
<accession>A0A377J3L9</accession>
<dbReference type="GO" id="GO:0008661">
    <property type="term" value="F:1-deoxy-D-xylulose-5-phosphate synthase activity"/>
    <property type="evidence" value="ECO:0007669"/>
    <property type="project" value="UniProtKB-UniRule"/>
</dbReference>
<keyword evidence="8 10" id="KW-0786">Thiamine pyrophosphate</keyword>